<reference evidence="2 3" key="1">
    <citation type="submission" date="2017-04" db="EMBL/GenBank/DDBJ databases">
        <authorList>
            <person name="Afonso C.L."/>
            <person name="Miller P.J."/>
            <person name="Scott M.A."/>
            <person name="Spackman E."/>
            <person name="Goraichik I."/>
            <person name="Dimitrov K.M."/>
            <person name="Suarez D.L."/>
            <person name="Swayne D.E."/>
        </authorList>
    </citation>
    <scope>NUCLEOTIDE SEQUENCE [LARGE SCALE GENOMIC DNA]</scope>
    <source>
        <strain evidence="2 3">USBA 355</strain>
    </source>
</reference>
<accession>A0A1Y6B4V5</accession>
<dbReference type="AlphaFoldDB" id="A0A1Y6B4V5"/>
<evidence type="ECO:0000313" key="3">
    <source>
        <dbReference type="Proteomes" id="UP000192917"/>
    </source>
</evidence>
<evidence type="ECO:0000256" key="1">
    <source>
        <dbReference type="SAM" id="Phobius"/>
    </source>
</evidence>
<dbReference type="EMBL" id="FWZX01000001">
    <property type="protein sequence ID" value="SME92190.1"/>
    <property type="molecule type" value="Genomic_DNA"/>
</dbReference>
<feature type="transmembrane region" description="Helical" evidence="1">
    <location>
        <begin position="33"/>
        <end position="52"/>
    </location>
</feature>
<evidence type="ECO:0008006" key="4">
    <source>
        <dbReference type="Google" id="ProtNLM"/>
    </source>
</evidence>
<proteinExistence type="predicted"/>
<keyword evidence="1" id="KW-1133">Transmembrane helix</keyword>
<keyword evidence="1" id="KW-0812">Transmembrane</keyword>
<name>A0A1Y6B4V5_9PROT</name>
<feature type="transmembrane region" description="Helical" evidence="1">
    <location>
        <begin position="7"/>
        <end position="27"/>
    </location>
</feature>
<sequence length="68" mass="7512">MDVVARYIIGALIGLIGLLGLFMASRAESGDGIYAAGLFLFIFAVLYIFFLIKRGFDHADRARHGRPH</sequence>
<organism evidence="2 3">
    <name type="scientific">Tistlia consotensis USBA 355</name>
    <dbReference type="NCBI Taxonomy" id="560819"/>
    <lineage>
        <taxon>Bacteria</taxon>
        <taxon>Pseudomonadati</taxon>
        <taxon>Pseudomonadota</taxon>
        <taxon>Alphaproteobacteria</taxon>
        <taxon>Rhodospirillales</taxon>
        <taxon>Rhodovibrionaceae</taxon>
        <taxon>Tistlia</taxon>
    </lineage>
</organism>
<evidence type="ECO:0000313" key="2">
    <source>
        <dbReference type="EMBL" id="SME92190.1"/>
    </source>
</evidence>
<dbReference type="Proteomes" id="UP000192917">
    <property type="component" value="Unassembled WGS sequence"/>
</dbReference>
<dbReference type="STRING" id="560819.SAMN05428998_101478"/>
<dbReference type="RefSeq" id="WP_085120814.1">
    <property type="nucleotide sequence ID" value="NZ_FWZX01000001.1"/>
</dbReference>
<protein>
    <recommendedName>
        <fullName evidence="4">DUF1328 domain-containing protein</fullName>
    </recommendedName>
</protein>
<keyword evidence="1" id="KW-0472">Membrane</keyword>
<keyword evidence="3" id="KW-1185">Reference proteome</keyword>
<gene>
    <name evidence="2" type="ORF">SAMN05428998_101478</name>
</gene>